<dbReference type="Proteomes" id="UP000001542">
    <property type="component" value="Unassembled WGS sequence"/>
</dbReference>
<dbReference type="AlphaFoldDB" id="A2G2U7"/>
<dbReference type="VEuPathDB" id="TrichDB:TVAG_428200"/>
<reference evidence="3" key="1">
    <citation type="submission" date="2006-10" db="EMBL/GenBank/DDBJ databases">
        <authorList>
            <person name="Amadeo P."/>
            <person name="Zhao Q."/>
            <person name="Wortman J."/>
            <person name="Fraser-Liggett C."/>
            <person name="Carlton J."/>
        </authorList>
    </citation>
    <scope>NUCLEOTIDE SEQUENCE</scope>
    <source>
        <strain evidence="3">G3</strain>
    </source>
</reference>
<dbReference type="RefSeq" id="XP_001301441.1">
    <property type="nucleotide sequence ID" value="XM_001301440.1"/>
</dbReference>
<evidence type="ECO:0000256" key="2">
    <source>
        <dbReference type="SAM" id="Phobius"/>
    </source>
</evidence>
<feature type="region of interest" description="Disordered" evidence="1">
    <location>
        <begin position="1"/>
        <end position="20"/>
    </location>
</feature>
<organism evidence="3 4">
    <name type="scientific">Trichomonas vaginalis (strain ATCC PRA-98 / G3)</name>
    <dbReference type="NCBI Taxonomy" id="412133"/>
    <lineage>
        <taxon>Eukaryota</taxon>
        <taxon>Metamonada</taxon>
        <taxon>Parabasalia</taxon>
        <taxon>Trichomonadida</taxon>
        <taxon>Trichomonadidae</taxon>
        <taxon>Trichomonas</taxon>
    </lineage>
</organism>
<dbReference type="KEGG" id="tva:4746171"/>
<proteinExistence type="predicted"/>
<evidence type="ECO:0000313" key="4">
    <source>
        <dbReference type="Proteomes" id="UP000001542"/>
    </source>
</evidence>
<sequence>MATTSITDTAGSGKTSFSGDVKISWEPTADASADEKEEFLIPEFTATLSTKGGAFTKDNVDQKFPGGFPWWGILLIVIAVIIVIAVVVVVVLFLFVFKKDDGKSAEPDDKV</sequence>
<evidence type="ECO:0000313" key="3">
    <source>
        <dbReference type="EMBL" id="EAX88511.1"/>
    </source>
</evidence>
<feature type="transmembrane region" description="Helical" evidence="2">
    <location>
        <begin position="70"/>
        <end position="97"/>
    </location>
</feature>
<keyword evidence="2" id="KW-1133">Transmembrane helix</keyword>
<protein>
    <submittedName>
        <fullName evidence="3">Uncharacterized protein</fullName>
    </submittedName>
</protein>
<dbReference type="InParanoid" id="A2G2U7"/>
<accession>A2G2U7</accession>
<feature type="compositionally biased region" description="Polar residues" evidence="1">
    <location>
        <begin position="1"/>
        <end position="18"/>
    </location>
</feature>
<evidence type="ECO:0000256" key="1">
    <source>
        <dbReference type="SAM" id="MobiDB-lite"/>
    </source>
</evidence>
<dbReference type="SMR" id="A2G2U7"/>
<gene>
    <name evidence="3" type="ORF">TVAG_428200</name>
</gene>
<dbReference type="EMBL" id="DS114300">
    <property type="protein sequence ID" value="EAX88511.1"/>
    <property type="molecule type" value="Genomic_DNA"/>
</dbReference>
<dbReference type="VEuPathDB" id="TrichDB:TVAGG3_0451840"/>
<name>A2G2U7_TRIV3</name>
<reference evidence="3" key="2">
    <citation type="journal article" date="2007" name="Science">
        <title>Draft genome sequence of the sexually transmitted pathogen Trichomonas vaginalis.</title>
        <authorList>
            <person name="Carlton J.M."/>
            <person name="Hirt R.P."/>
            <person name="Silva J.C."/>
            <person name="Delcher A.L."/>
            <person name="Schatz M."/>
            <person name="Zhao Q."/>
            <person name="Wortman J.R."/>
            <person name="Bidwell S.L."/>
            <person name="Alsmark U.C.M."/>
            <person name="Besteiro S."/>
            <person name="Sicheritz-Ponten T."/>
            <person name="Noel C.J."/>
            <person name="Dacks J.B."/>
            <person name="Foster P.G."/>
            <person name="Simillion C."/>
            <person name="Van de Peer Y."/>
            <person name="Miranda-Saavedra D."/>
            <person name="Barton G.J."/>
            <person name="Westrop G.D."/>
            <person name="Mueller S."/>
            <person name="Dessi D."/>
            <person name="Fiori P.L."/>
            <person name="Ren Q."/>
            <person name="Paulsen I."/>
            <person name="Zhang H."/>
            <person name="Bastida-Corcuera F.D."/>
            <person name="Simoes-Barbosa A."/>
            <person name="Brown M.T."/>
            <person name="Hayes R.D."/>
            <person name="Mukherjee M."/>
            <person name="Okumura C.Y."/>
            <person name="Schneider R."/>
            <person name="Smith A.J."/>
            <person name="Vanacova S."/>
            <person name="Villalvazo M."/>
            <person name="Haas B.J."/>
            <person name="Pertea M."/>
            <person name="Feldblyum T.V."/>
            <person name="Utterback T.R."/>
            <person name="Shu C.L."/>
            <person name="Osoegawa K."/>
            <person name="de Jong P.J."/>
            <person name="Hrdy I."/>
            <person name="Horvathova L."/>
            <person name="Zubacova Z."/>
            <person name="Dolezal P."/>
            <person name="Malik S.B."/>
            <person name="Logsdon J.M. Jr."/>
            <person name="Henze K."/>
            <person name="Gupta A."/>
            <person name="Wang C.C."/>
            <person name="Dunne R.L."/>
            <person name="Upcroft J.A."/>
            <person name="Upcroft P."/>
            <person name="White O."/>
            <person name="Salzberg S.L."/>
            <person name="Tang P."/>
            <person name="Chiu C.-H."/>
            <person name="Lee Y.-S."/>
            <person name="Embley T.M."/>
            <person name="Coombs G.H."/>
            <person name="Mottram J.C."/>
            <person name="Tachezy J."/>
            <person name="Fraser-Liggett C.M."/>
            <person name="Johnson P.J."/>
        </authorList>
    </citation>
    <scope>NUCLEOTIDE SEQUENCE [LARGE SCALE GENOMIC DNA]</scope>
    <source>
        <strain evidence="3">G3</strain>
    </source>
</reference>
<keyword evidence="4" id="KW-1185">Reference proteome</keyword>
<keyword evidence="2" id="KW-0472">Membrane</keyword>
<keyword evidence="2" id="KW-0812">Transmembrane</keyword>